<dbReference type="Gramene" id="OMERI09G06890.1">
    <property type="protein sequence ID" value="OMERI09G06890.1"/>
    <property type="gene ID" value="OMERI09G06890"/>
</dbReference>
<dbReference type="HOGENOM" id="CLU_1573143_0_0_1"/>
<evidence type="ECO:0000313" key="2">
    <source>
        <dbReference type="Proteomes" id="UP000008021"/>
    </source>
</evidence>
<accession>A0A0E0ERS7</accession>
<organism evidence="1">
    <name type="scientific">Oryza meridionalis</name>
    <dbReference type="NCBI Taxonomy" id="40149"/>
    <lineage>
        <taxon>Eukaryota</taxon>
        <taxon>Viridiplantae</taxon>
        <taxon>Streptophyta</taxon>
        <taxon>Embryophyta</taxon>
        <taxon>Tracheophyta</taxon>
        <taxon>Spermatophyta</taxon>
        <taxon>Magnoliopsida</taxon>
        <taxon>Liliopsida</taxon>
        <taxon>Poales</taxon>
        <taxon>Poaceae</taxon>
        <taxon>BOP clade</taxon>
        <taxon>Oryzoideae</taxon>
        <taxon>Oryzeae</taxon>
        <taxon>Oryzinae</taxon>
        <taxon>Oryza</taxon>
    </lineage>
</organism>
<name>A0A0E0ERS7_9ORYZ</name>
<sequence length="170" mass="19475">MVVLVIVKSRRSSLHLVTVWRQWITKDLAQYAIQYAAYSERLRFRLLQTRKKKTALCVCLNLPQVWQVGSVTQPTKQPQNTMTTSVTIKGPPILQDIAQQVLKPPKKPAAHFTRHGTTGFKTSQKAINLFGNNGDVFEFFWIKYTLNGGVFEFFWIRYTLNGSGMPLTQL</sequence>
<proteinExistence type="predicted"/>
<dbReference type="EnsemblPlants" id="OMERI09G06890.1">
    <property type="protein sequence ID" value="OMERI09G06890.1"/>
    <property type="gene ID" value="OMERI09G06890"/>
</dbReference>
<evidence type="ECO:0000313" key="1">
    <source>
        <dbReference type="EnsemblPlants" id="OMERI09G06890.1"/>
    </source>
</evidence>
<protein>
    <submittedName>
        <fullName evidence="1">Uncharacterized protein</fullName>
    </submittedName>
</protein>
<reference evidence="1" key="2">
    <citation type="submission" date="2018-05" db="EMBL/GenBank/DDBJ databases">
        <title>OmerRS3 (Oryza meridionalis Reference Sequence Version 3).</title>
        <authorList>
            <person name="Zhang J."/>
            <person name="Kudrna D."/>
            <person name="Lee S."/>
            <person name="Talag J."/>
            <person name="Welchert J."/>
            <person name="Wing R.A."/>
        </authorList>
    </citation>
    <scope>NUCLEOTIDE SEQUENCE [LARGE SCALE GENOMIC DNA]</scope>
    <source>
        <strain evidence="1">cv. OR44</strain>
    </source>
</reference>
<keyword evidence="2" id="KW-1185">Reference proteome</keyword>
<dbReference type="AlphaFoldDB" id="A0A0E0ERS7"/>
<reference evidence="1" key="1">
    <citation type="submission" date="2015-04" db="UniProtKB">
        <authorList>
            <consortium name="EnsemblPlants"/>
        </authorList>
    </citation>
    <scope>IDENTIFICATION</scope>
</reference>
<dbReference type="Proteomes" id="UP000008021">
    <property type="component" value="Chromosome 9"/>
</dbReference>